<sequence>MSAKYEVGAIVTGKVTGIQPYGAFVALDEETQGLIHISEITHGYVRNIEDYLKVGDEVQAKIVAIDEEDGKISLSMREMESTKTDRKMSRRYGNIKLDDSSTGFNTLKEKLKEWIAQSEKSNTYQKK</sequence>
<dbReference type="GeneID" id="87582661"/>
<dbReference type="HOGENOM" id="CLU_128762_1_0_9"/>
<dbReference type="AlphaFoldDB" id="G9QLP2"/>
<dbReference type="SMART" id="SM00316">
    <property type="entry name" value="S1"/>
    <property type="match status" value="1"/>
</dbReference>
<dbReference type="GO" id="GO:0003735">
    <property type="term" value="F:structural constituent of ribosome"/>
    <property type="evidence" value="ECO:0007669"/>
    <property type="project" value="TreeGrafter"/>
</dbReference>
<dbReference type="Pfam" id="PF00575">
    <property type="entry name" value="S1"/>
    <property type="match status" value="1"/>
</dbReference>
<evidence type="ECO:0000259" key="1">
    <source>
        <dbReference type="PROSITE" id="PS50126"/>
    </source>
</evidence>
<dbReference type="InterPro" id="IPR003029">
    <property type="entry name" value="S1_domain"/>
</dbReference>
<dbReference type="GO" id="GO:0006412">
    <property type="term" value="P:translation"/>
    <property type="evidence" value="ECO:0007669"/>
    <property type="project" value="TreeGrafter"/>
</dbReference>
<dbReference type="InterPro" id="IPR012340">
    <property type="entry name" value="NA-bd_OB-fold"/>
</dbReference>
<dbReference type="Proteomes" id="UP000011747">
    <property type="component" value="Unassembled WGS sequence"/>
</dbReference>
<proteinExistence type="predicted"/>
<dbReference type="SUPFAM" id="SSF50249">
    <property type="entry name" value="Nucleic acid-binding proteins"/>
    <property type="match status" value="1"/>
</dbReference>
<gene>
    <name evidence="2" type="ORF">HMPREF1015_03135</name>
</gene>
<dbReference type="NCBIfam" id="NF005973">
    <property type="entry name" value="PRK08059.1"/>
    <property type="match status" value="1"/>
</dbReference>
<dbReference type="PANTHER" id="PTHR10724">
    <property type="entry name" value="30S RIBOSOMAL PROTEIN S1"/>
    <property type="match status" value="1"/>
</dbReference>
<dbReference type="RefSeq" id="WP_003354299.1">
    <property type="nucleotide sequence ID" value="NZ_JH414755.1"/>
</dbReference>
<dbReference type="Gene3D" id="2.40.50.140">
    <property type="entry name" value="Nucleic acid-binding proteins"/>
    <property type="match status" value="1"/>
</dbReference>
<keyword evidence="3" id="KW-1185">Reference proteome</keyword>
<accession>G9QLP2</accession>
<protein>
    <recommendedName>
        <fullName evidence="1">S1 motif domain-containing protein</fullName>
    </recommendedName>
</protein>
<dbReference type="PATRIC" id="fig|665952.3.peg.1979"/>
<organism evidence="2 3">
    <name type="scientific">Bacillus smithii 7_3_47FAA</name>
    <dbReference type="NCBI Taxonomy" id="665952"/>
    <lineage>
        <taxon>Bacteria</taxon>
        <taxon>Bacillati</taxon>
        <taxon>Bacillota</taxon>
        <taxon>Bacilli</taxon>
        <taxon>Bacillales</taxon>
        <taxon>Bacillaceae</taxon>
        <taxon>Bacillus</taxon>
    </lineage>
</organism>
<reference evidence="2 3" key="1">
    <citation type="submission" date="2011-09" db="EMBL/GenBank/DDBJ databases">
        <title>The Genome Sequence of Bacillus smithii 7_3_47FAA.</title>
        <authorList>
            <consortium name="The Broad Institute Genome Sequencing Platform"/>
            <person name="Earl A."/>
            <person name="Ward D."/>
            <person name="Feldgarden M."/>
            <person name="Gevers D."/>
            <person name="Daigneault M."/>
            <person name="Strauss J."/>
            <person name="Allen-Vercoe E."/>
            <person name="Young S.K."/>
            <person name="Zeng Q."/>
            <person name="Gargeya S."/>
            <person name="Fitzgerald M."/>
            <person name="Haas B."/>
            <person name="Abouelleil A."/>
            <person name="Alvarado L."/>
            <person name="Arachchi H.M."/>
            <person name="Berlin A."/>
            <person name="Brown A."/>
            <person name="Chapman S.B."/>
            <person name="Chen Z."/>
            <person name="Dunbar C."/>
            <person name="Freedman E."/>
            <person name="Gearin G."/>
            <person name="Goldberg J."/>
            <person name="Griggs A."/>
            <person name="Gujja S."/>
            <person name="Heiman D."/>
            <person name="Howarth C."/>
            <person name="Larson L."/>
            <person name="Lui A."/>
            <person name="MacDonald P.J.P."/>
            <person name="Montmayeur A."/>
            <person name="Murphy C."/>
            <person name="Neiman D."/>
            <person name="Pearson M."/>
            <person name="Priest M."/>
            <person name="Roberts A."/>
            <person name="Saif S."/>
            <person name="Shea T."/>
            <person name="Shenoy N."/>
            <person name="Sisk P."/>
            <person name="Stolte C."/>
            <person name="Sykes S."/>
            <person name="Wortman J."/>
            <person name="Nusbaum C."/>
            <person name="Birren B."/>
        </authorList>
    </citation>
    <scope>NUCLEOTIDE SEQUENCE [LARGE SCALE GENOMIC DNA]</scope>
    <source>
        <strain evidence="2 3">7_3_47FAA</strain>
    </source>
</reference>
<dbReference type="EMBL" id="ACWF01000104">
    <property type="protein sequence ID" value="EHL77910.1"/>
    <property type="molecule type" value="Genomic_DNA"/>
</dbReference>
<evidence type="ECO:0000313" key="3">
    <source>
        <dbReference type="Proteomes" id="UP000011747"/>
    </source>
</evidence>
<dbReference type="FunFam" id="2.40.50.140:FF:000051">
    <property type="entry name" value="RNA-binding transcriptional accessory protein"/>
    <property type="match status" value="1"/>
</dbReference>
<dbReference type="NCBIfam" id="NF040579">
    <property type="entry name" value="S1_dom_CvfD"/>
    <property type="match status" value="1"/>
</dbReference>
<comment type="caution">
    <text evidence="2">The sequence shown here is derived from an EMBL/GenBank/DDBJ whole genome shotgun (WGS) entry which is preliminary data.</text>
</comment>
<dbReference type="GO" id="GO:0005737">
    <property type="term" value="C:cytoplasm"/>
    <property type="evidence" value="ECO:0007669"/>
    <property type="project" value="UniProtKB-ARBA"/>
</dbReference>
<dbReference type="PROSITE" id="PS50126">
    <property type="entry name" value="S1"/>
    <property type="match status" value="1"/>
</dbReference>
<feature type="domain" description="S1 motif" evidence="1">
    <location>
        <begin position="8"/>
        <end position="77"/>
    </location>
</feature>
<dbReference type="InterPro" id="IPR050437">
    <property type="entry name" value="Ribos_protein_bS1-like"/>
</dbReference>
<evidence type="ECO:0000313" key="2">
    <source>
        <dbReference type="EMBL" id="EHL77910.1"/>
    </source>
</evidence>
<dbReference type="GO" id="GO:0003729">
    <property type="term" value="F:mRNA binding"/>
    <property type="evidence" value="ECO:0007669"/>
    <property type="project" value="UniProtKB-ARBA"/>
</dbReference>
<name>G9QLP2_9BACI</name>
<dbReference type="PANTHER" id="PTHR10724:SF10">
    <property type="entry name" value="S1 RNA-BINDING DOMAIN-CONTAINING PROTEIN 1"/>
    <property type="match status" value="1"/>
</dbReference>